<comment type="cofactor">
    <cofactor evidence="1 6">
        <name>FAD</name>
        <dbReference type="ChEBI" id="CHEBI:57692"/>
    </cofactor>
</comment>
<dbReference type="GO" id="GO:0009331">
    <property type="term" value="C:glycerol-3-phosphate dehydrogenase (FAD) complex"/>
    <property type="evidence" value="ECO:0007669"/>
    <property type="project" value="UniProtKB-UniRule"/>
</dbReference>
<keyword evidence="4" id="KW-0274">FAD</keyword>
<dbReference type="InterPro" id="IPR038299">
    <property type="entry name" value="DAO_C_sf"/>
</dbReference>
<dbReference type="Pfam" id="PF16901">
    <property type="entry name" value="DAO_C"/>
    <property type="match status" value="1"/>
</dbReference>
<dbReference type="HOGENOM" id="CLU_015740_5_0_5"/>
<dbReference type="EMBL" id="CP002083">
    <property type="protein sequence ID" value="ADJ25308.1"/>
    <property type="molecule type" value="Genomic_DNA"/>
</dbReference>
<name>D8JYA4_HYPDA</name>
<dbReference type="PRINTS" id="PR01001">
    <property type="entry name" value="FADG3PDH"/>
</dbReference>
<evidence type="ECO:0000256" key="6">
    <source>
        <dbReference type="RuleBase" id="RU361217"/>
    </source>
</evidence>
<dbReference type="InterPro" id="IPR000447">
    <property type="entry name" value="G3P_DH_FAD-dep"/>
</dbReference>
<dbReference type="NCBIfam" id="NF009906">
    <property type="entry name" value="PRK13369.1"/>
    <property type="match status" value="1"/>
</dbReference>
<dbReference type="PANTHER" id="PTHR11985:SF15">
    <property type="entry name" value="GLYCEROL-3-PHOSPHATE DEHYDROGENASE, MITOCHONDRIAL"/>
    <property type="match status" value="1"/>
</dbReference>
<dbReference type="AlphaFoldDB" id="D8JYA4"/>
<feature type="domain" description="Alpha-glycerophosphate oxidase C-terminal" evidence="8">
    <location>
        <begin position="381"/>
        <end position="491"/>
    </location>
</feature>
<dbReference type="Proteomes" id="UP000002033">
    <property type="component" value="Chromosome"/>
</dbReference>
<dbReference type="InterPro" id="IPR031656">
    <property type="entry name" value="DAO_C"/>
</dbReference>
<evidence type="ECO:0000313" key="10">
    <source>
        <dbReference type="Proteomes" id="UP000002033"/>
    </source>
</evidence>
<comment type="similarity">
    <text evidence="2 6">Belongs to the FAD-dependent glycerol-3-phosphate dehydrogenase family.</text>
</comment>
<dbReference type="eggNOG" id="COG0578">
    <property type="taxonomic scope" value="Bacteria"/>
</dbReference>
<dbReference type="InterPro" id="IPR036188">
    <property type="entry name" value="FAD/NAD-bd_sf"/>
</dbReference>
<comment type="catalytic activity">
    <reaction evidence="6">
        <text>a quinone + sn-glycerol 3-phosphate = dihydroxyacetone phosphate + a quinol</text>
        <dbReference type="Rhea" id="RHEA:18977"/>
        <dbReference type="ChEBI" id="CHEBI:24646"/>
        <dbReference type="ChEBI" id="CHEBI:57597"/>
        <dbReference type="ChEBI" id="CHEBI:57642"/>
        <dbReference type="ChEBI" id="CHEBI:132124"/>
        <dbReference type="EC" id="1.1.5.3"/>
    </reaction>
</comment>
<dbReference type="STRING" id="582899.Hden_3517"/>
<dbReference type="GO" id="GO:0046168">
    <property type="term" value="P:glycerol-3-phosphate catabolic process"/>
    <property type="evidence" value="ECO:0007669"/>
    <property type="project" value="TreeGrafter"/>
</dbReference>
<protein>
    <recommendedName>
        <fullName evidence="6">Glycerol-3-phosphate dehydrogenase</fullName>
        <ecNumber evidence="6">1.1.5.3</ecNumber>
    </recommendedName>
</protein>
<dbReference type="OrthoDB" id="9766796at2"/>
<evidence type="ECO:0000259" key="7">
    <source>
        <dbReference type="Pfam" id="PF01266"/>
    </source>
</evidence>
<dbReference type="Gene3D" id="3.30.9.10">
    <property type="entry name" value="D-Amino Acid Oxidase, subunit A, domain 2"/>
    <property type="match status" value="1"/>
</dbReference>
<dbReference type="PROSITE" id="PS00978">
    <property type="entry name" value="FAD_G3PDH_2"/>
    <property type="match status" value="1"/>
</dbReference>
<dbReference type="PANTHER" id="PTHR11985">
    <property type="entry name" value="GLYCEROL-3-PHOSPHATE DEHYDROGENASE"/>
    <property type="match status" value="1"/>
</dbReference>
<dbReference type="SUPFAM" id="SSF51905">
    <property type="entry name" value="FAD/NAD(P)-binding domain"/>
    <property type="match status" value="1"/>
</dbReference>
<dbReference type="GO" id="GO:0004368">
    <property type="term" value="F:glycerol-3-phosphate dehydrogenase (quinone) activity"/>
    <property type="evidence" value="ECO:0007669"/>
    <property type="project" value="UniProtKB-EC"/>
</dbReference>
<evidence type="ECO:0000256" key="1">
    <source>
        <dbReference type="ARBA" id="ARBA00001974"/>
    </source>
</evidence>
<sequence length="498" mass="53785">MSNEIFDLVVIGGGINGAGIAADAAMRGLRVMLAEADDLAGATSSASSKLIHGGLRYLEHYEFRLVREALAEREVLLAKAPHIIRPMRFVLPHVAGMRSRALIRAGLFLYDHLAARRTLGGSHAIDLGADPAGVPLASHLKHAFSYWDCAVDDARLVVLNAIAAREAGARIVTRTPVRALRVEDGLWIVLLGDGSRDVAARAVVNAAGPWVGDVARLGKSSGARSADVRLVRGSHIVVPRIAGADDAYTLQNSDGRVVFVLPFESDFTLIGTTEQPQGRDPRPATVSSDEESYLLTAVNRYLRVPLKPDQIVWTFAGVRPLDDDGSDNVSAITRDYRLDLQSEGTPPILNVIGGKITTYRKLAEAALDLLAQHIPGARSGSTRTAPLPGGDFGGCTFDAWFDDFARRHAGFERRTLMRLARRYGTRTARILDGTTSERDLGQDFGAGLCAREIAYLKSEEWADAAEDILWRRTKTGLHIAPGARASAAEAIQGYVDKL</sequence>
<proteinExistence type="inferred from homology"/>
<feature type="domain" description="FAD dependent oxidoreductase" evidence="7">
    <location>
        <begin position="7"/>
        <end position="326"/>
    </location>
</feature>
<evidence type="ECO:0000313" key="9">
    <source>
        <dbReference type="EMBL" id="ADJ25308.1"/>
    </source>
</evidence>
<evidence type="ECO:0000256" key="5">
    <source>
        <dbReference type="ARBA" id="ARBA00023002"/>
    </source>
</evidence>
<dbReference type="RefSeq" id="WP_013217467.1">
    <property type="nucleotide sequence ID" value="NC_014313.1"/>
</dbReference>
<reference evidence="10" key="1">
    <citation type="journal article" date="2011" name="J. Bacteriol.">
        <title>Genome sequences of eight morphologically diverse alphaproteobacteria.</title>
        <authorList>
            <consortium name="US DOE Joint Genome Institute"/>
            <person name="Brown P.J."/>
            <person name="Kysela D.T."/>
            <person name="Buechlein A."/>
            <person name="Hemmerich C."/>
            <person name="Brun Y.V."/>
        </authorList>
    </citation>
    <scope>NUCLEOTIDE SEQUENCE [LARGE SCALE GENOMIC DNA]</scope>
    <source>
        <strain evidence="10">ATCC 51888 / DSM 1869 / NCIB 11706 / TK 0415</strain>
    </source>
</reference>
<keyword evidence="5 6" id="KW-0560">Oxidoreductase</keyword>
<dbReference type="InterPro" id="IPR006076">
    <property type="entry name" value="FAD-dep_OxRdtase"/>
</dbReference>
<dbReference type="PROSITE" id="PS00977">
    <property type="entry name" value="FAD_G3PDH_1"/>
    <property type="match status" value="1"/>
</dbReference>
<gene>
    <name evidence="9" type="ordered locus">Hden_3517</name>
</gene>
<dbReference type="EC" id="1.1.5.3" evidence="6"/>
<evidence type="ECO:0000256" key="4">
    <source>
        <dbReference type="ARBA" id="ARBA00022827"/>
    </source>
</evidence>
<evidence type="ECO:0000256" key="3">
    <source>
        <dbReference type="ARBA" id="ARBA00022630"/>
    </source>
</evidence>
<organism evidence="9 10">
    <name type="scientific">Hyphomicrobium denitrificans (strain ATCC 51888 / DSM 1869 / NCIMB 11706 / TK 0415)</name>
    <dbReference type="NCBI Taxonomy" id="582899"/>
    <lineage>
        <taxon>Bacteria</taxon>
        <taxon>Pseudomonadati</taxon>
        <taxon>Pseudomonadota</taxon>
        <taxon>Alphaproteobacteria</taxon>
        <taxon>Hyphomicrobiales</taxon>
        <taxon>Hyphomicrobiaceae</taxon>
        <taxon>Hyphomicrobium</taxon>
    </lineage>
</organism>
<dbReference type="NCBIfam" id="NF008899">
    <property type="entry name" value="PRK12266.1"/>
    <property type="match status" value="1"/>
</dbReference>
<accession>D8JYA4</accession>
<keyword evidence="3 6" id="KW-0285">Flavoprotein</keyword>
<dbReference type="KEGG" id="hdn:Hden_3517"/>
<evidence type="ECO:0000256" key="2">
    <source>
        <dbReference type="ARBA" id="ARBA00007330"/>
    </source>
</evidence>
<evidence type="ECO:0000259" key="8">
    <source>
        <dbReference type="Pfam" id="PF16901"/>
    </source>
</evidence>
<dbReference type="Pfam" id="PF01266">
    <property type="entry name" value="DAO"/>
    <property type="match status" value="1"/>
</dbReference>
<dbReference type="Gene3D" id="3.50.50.60">
    <property type="entry name" value="FAD/NAD(P)-binding domain"/>
    <property type="match status" value="1"/>
</dbReference>
<keyword evidence="10" id="KW-1185">Reference proteome</keyword>
<dbReference type="Gene3D" id="1.10.8.870">
    <property type="entry name" value="Alpha-glycerophosphate oxidase, cap domain"/>
    <property type="match status" value="1"/>
</dbReference>